<reference evidence="1 2" key="1">
    <citation type="journal article" date="2019" name="Commun. Biol.">
        <title>The bagworm genome reveals a unique fibroin gene that provides high tensile strength.</title>
        <authorList>
            <person name="Kono N."/>
            <person name="Nakamura H."/>
            <person name="Ohtoshi R."/>
            <person name="Tomita M."/>
            <person name="Numata K."/>
            <person name="Arakawa K."/>
        </authorList>
    </citation>
    <scope>NUCLEOTIDE SEQUENCE [LARGE SCALE GENOMIC DNA]</scope>
</reference>
<evidence type="ECO:0000313" key="1">
    <source>
        <dbReference type="EMBL" id="GBP91704.1"/>
    </source>
</evidence>
<name>A0A4C1ZXE6_EUMVA</name>
<proteinExistence type="predicted"/>
<protein>
    <submittedName>
        <fullName evidence="1">Uncharacterized protein</fullName>
    </submittedName>
</protein>
<dbReference type="AlphaFoldDB" id="A0A4C1ZXE6"/>
<sequence length="96" mass="10297">MLKGDGGIVASLPYRLCNDCWKSHRVPAKWPKGSGLFAEDVSALAASAALIKRGSQWPPSSAVECPSISSADNTWLVSVSRFHAAISSRPLKWLTT</sequence>
<dbReference type="EMBL" id="BGZK01002198">
    <property type="protein sequence ID" value="GBP91704.1"/>
    <property type="molecule type" value="Genomic_DNA"/>
</dbReference>
<organism evidence="1 2">
    <name type="scientific">Eumeta variegata</name>
    <name type="common">Bagworm moth</name>
    <name type="synonym">Eumeta japonica</name>
    <dbReference type="NCBI Taxonomy" id="151549"/>
    <lineage>
        <taxon>Eukaryota</taxon>
        <taxon>Metazoa</taxon>
        <taxon>Ecdysozoa</taxon>
        <taxon>Arthropoda</taxon>
        <taxon>Hexapoda</taxon>
        <taxon>Insecta</taxon>
        <taxon>Pterygota</taxon>
        <taxon>Neoptera</taxon>
        <taxon>Endopterygota</taxon>
        <taxon>Lepidoptera</taxon>
        <taxon>Glossata</taxon>
        <taxon>Ditrysia</taxon>
        <taxon>Tineoidea</taxon>
        <taxon>Psychidae</taxon>
        <taxon>Oiketicinae</taxon>
        <taxon>Eumeta</taxon>
    </lineage>
</organism>
<evidence type="ECO:0000313" key="2">
    <source>
        <dbReference type="Proteomes" id="UP000299102"/>
    </source>
</evidence>
<gene>
    <name evidence="1" type="ORF">EVAR_57170_1</name>
</gene>
<accession>A0A4C1ZXE6</accession>
<comment type="caution">
    <text evidence="1">The sequence shown here is derived from an EMBL/GenBank/DDBJ whole genome shotgun (WGS) entry which is preliminary data.</text>
</comment>
<keyword evidence="2" id="KW-1185">Reference proteome</keyword>
<dbReference type="Proteomes" id="UP000299102">
    <property type="component" value="Unassembled WGS sequence"/>
</dbReference>